<protein>
    <recommendedName>
        <fullName evidence="3">Xaa-Pro dipeptidyl-peptidase C-terminal domain-containing protein</fullName>
    </recommendedName>
</protein>
<sequence length="554" mass="60448">MVATRLSTKESLLGPVLERLFGLPPGRHAAVRRDTGVRVAMPDGIRLATDVYAPDRAEPRGPVVLVRTPYDRTGPFSAAYGILLARRGLRVVVQDVRGTFGSEGVFEPFHHESADGLATLTWIRDQPWCDGRVATAGASYVGHTQWAIGPYAEPRLSAMALAITTSDFGPSFYPGGSMSLWSMLSWSALIATQEDELDPIARHRLEGRIRAAMATVPVIDADLAAVGRRVTFLGEVASHAEPGDPFWRADAHDGDLPGLDTPVSMITGWHDLFADLQLRDFTRLQDAGADVRLTVGPWYHGQLSSVPSLFRDQVEFLAGHLLDDAAALQRPRVRLYLQGARQWLTAERWPLPTTEQTWSLGADGRVGPGEPVAGARAFRYDPADPTPTVGGPILGKQAGSRDNRAVEGRDDVLTWTSDVLDRDLDVIGEITAELAVRTEHPDADVFVRVCDVDPRGCSTNVTDRLRRLRLADPAPVDDLGTRPVSFPLWPTAYRFRAGHRIRVQVSGGALPNYVRNHQTGEPIATAVRTVAGRTQVLHGGDRPTRLLLPVFGAR</sequence>
<dbReference type="Gene3D" id="2.60.120.260">
    <property type="entry name" value="Galactose-binding domain-like"/>
    <property type="match status" value="1"/>
</dbReference>
<dbReference type="Gene3D" id="3.40.50.1820">
    <property type="entry name" value="alpha/beta hydrolase"/>
    <property type="match status" value="1"/>
</dbReference>
<evidence type="ECO:0000259" key="3">
    <source>
        <dbReference type="SMART" id="SM00939"/>
    </source>
</evidence>
<evidence type="ECO:0000313" key="5">
    <source>
        <dbReference type="Proteomes" id="UP000523079"/>
    </source>
</evidence>
<comment type="caution">
    <text evidence="4">The sequence shown here is derived from an EMBL/GenBank/DDBJ whole genome shotgun (WGS) entry which is preliminary data.</text>
</comment>
<keyword evidence="1" id="KW-0378">Hydrolase</keyword>
<name>A0A7W3P7B7_9ACTN</name>
<evidence type="ECO:0000313" key="4">
    <source>
        <dbReference type="EMBL" id="MBA8795807.1"/>
    </source>
</evidence>
<keyword evidence="5" id="KW-1185">Reference proteome</keyword>
<dbReference type="InterPro" id="IPR005674">
    <property type="entry name" value="CocE/Ser_esterase"/>
</dbReference>
<dbReference type="RefSeq" id="WP_220484140.1">
    <property type="nucleotide sequence ID" value="NZ_JACGWT010000006.1"/>
</dbReference>
<evidence type="ECO:0000256" key="2">
    <source>
        <dbReference type="SAM" id="MobiDB-lite"/>
    </source>
</evidence>
<dbReference type="AlphaFoldDB" id="A0A7W3P7B7"/>
<dbReference type="SUPFAM" id="SSF53474">
    <property type="entry name" value="alpha/beta-Hydrolases"/>
    <property type="match status" value="1"/>
</dbReference>
<dbReference type="InterPro" id="IPR013736">
    <property type="entry name" value="Xaa-Pro_dipept_C"/>
</dbReference>
<dbReference type="PANTHER" id="PTHR43056:SF10">
    <property type="entry name" value="COCE_NOND FAMILY, PUTATIVE (AFU_ORTHOLOGUE AFUA_7G00600)-RELATED"/>
    <property type="match status" value="1"/>
</dbReference>
<dbReference type="InterPro" id="IPR008979">
    <property type="entry name" value="Galactose-bd-like_sf"/>
</dbReference>
<dbReference type="InterPro" id="IPR029058">
    <property type="entry name" value="AB_hydrolase_fold"/>
</dbReference>
<dbReference type="NCBIfam" id="TIGR00976">
    <property type="entry name" value="CocE_NonD"/>
    <property type="match status" value="1"/>
</dbReference>
<dbReference type="InterPro" id="IPR000383">
    <property type="entry name" value="Xaa-Pro-like_dom"/>
</dbReference>
<gene>
    <name evidence="4" type="ORF">FHX74_003448</name>
</gene>
<dbReference type="SUPFAM" id="SSF49785">
    <property type="entry name" value="Galactose-binding domain-like"/>
    <property type="match status" value="1"/>
</dbReference>
<feature type="region of interest" description="Disordered" evidence="2">
    <location>
        <begin position="372"/>
        <end position="402"/>
    </location>
</feature>
<evidence type="ECO:0000256" key="1">
    <source>
        <dbReference type="ARBA" id="ARBA00022801"/>
    </source>
</evidence>
<dbReference type="EMBL" id="JACGWT010000006">
    <property type="protein sequence ID" value="MBA8795807.1"/>
    <property type="molecule type" value="Genomic_DNA"/>
</dbReference>
<proteinExistence type="predicted"/>
<dbReference type="Pfam" id="PF02129">
    <property type="entry name" value="Peptidase_S15"/>
    <property type="match status" value="1"/>
</dbReference>
<dbReference type="Gene3D" id="1.10.3020.10">
    <property type="entry name" value="alpha-amino acid ester hydrolase ( Helical cap domain)"/>
    <property type="match status" value="1"/>
</dbReference>
<dbReference type="PANTHER" id="PTHR43056">
    <property type="entry name" value="PEPTIDASE S9 PROLYL OLIGOPEPTIDASE"/>
    <property type="match status" value="1"/>
</dbReference>
<dbReference type="SMART" id="SM00939">
    <property type="entry name" value="PepX_C"/>
    <property type="match status" value="1"/>
</dbReference>
<dbReference type="Pfam" id="PF08530">
    <property type="entry name" value="PepX_C"/>
    <property type="match status" value="1"/>
</dbReference>
<dbReference type="Proteomes" id="UP000523079">
    <property type="component" value="Unassembled WGS sequence"/>
</dbReference>
<dbReference type="InterPro" id="IPR050585">
    <property type="entry name" value="Xaa-Pro_dipeptidyl-ppase/CocE"/>
</dbReference>
<dbReference type="GO" id="GO:0008239">
    <property type="term" value="F:dipeptidyl-peptidase activity"/>
    <property type="evidence" value="ECO:0007669"/>
    <property type="project" value="InterPro"/>
</dbReference>
<feature type="domain" description="Xaa-Pro dipeptidyl-peptidase C-terminal" evidence="3">
    <location>
        <begin position="314"/>
        <end position="547"/>
    </location>
</feature>
<organism evidence="4 5">
    <name type="scientific">Microlunatus kandeliicorticis</name>
    <dbReference type="NCBI Taxonomy" id="1759536"/>
    <lineage>
        <taxon>Bacteria</taxon>
        <taxon>Bacillati</taxon>
        <taxon>Actinomycetota</taxon>
        <taxon>Actinomycetes</taxon>
        <taxon>Propionibacteriales</taxon>
        <taxon>Propionibacteriaceae</taxon>
        <taxon>Microlunatus</taxon>
    </lineage>
</organism>
<accession>A0A7W3P7B7</accession>
<reference evidence="4 5" key="1">
    <citation type="submission" date="2020-07" db="EMBL/GenBank/DDBJ databases">
        <title>Sequencing the genomes of 1000 actinobacteria strains.</title>
        <authorList>
            <person name="Klenk H.-P."/>
        </authorList>
    </citation>
    <scope>NUCLEOTIDE SEQUENCE [LARGE SCALE GENOMIC DNA]</scope>
    <source>
        <strain evidence="4 5">DSM 100723</strain>
    </source>
</reference>